<evidence type="ECO:0000313" key="1">
    <source>
        <dbReference type="EMBL" id="POM76520.1"/>
    </source>
</evidence>
<proteinExistence type="predicted"/>
<comment type="caution">
    <text evidence="1">The sequence shown here is derived from an EMBL/GenBank/DDBJ whole genome shotgun (WGS) entry which is preliminary data.</text>
</comment>
<dbReference type="InterPro" id="IPR052727">
    <property type="entry name" value="Rab4/Rab5_effector"/>
</dbReference>
<dbReference type="InterPro" id="IPR003719">
    <property type="entry name" value="Phenazine_PhzF-like"/>
</dbReference>
<reference evidence="1 2" key="1">
    <citation type="journal article" date="2017" name="Genome Biol. Evol.">
        <title>Phytophthora megakarya and P. palmivora, closely related causal agents of cacao black pod rot, underwent increases in genome sizes and gene numbers by different mechanisms.</title>
        <authorList>
            <person name="Ali S.S."/>
            <person name="Shao J."/>
            <person name="Lary D.J."/>
            <person name="Kronmiller B."/>
            <person name="Shen D."/>
            <person name="Strem M.D."/>
            <person name="Amoako-Attah I."/>
            <person name="Akrofi A.Y."/>
            <person name="Begoude B.A."/>
            <person name="Ten Hoopen G.M."/>
            <person name="Coulibaly K."/>
            <person name="Kebe B.I."/>
            <person name="Melnick R.L."/>
            <person name="Guiltinan M.J."/>
            <person name="Tyler B.M."/>
            <person name="Meinhardt L.W."/>
            <person name="Bailey B.A."/>
        </authorList>
    </citation>
    <scope>NUCLEOTIDE SEQUENCE [LARGE SCALE GENOMIC DNA]</scope>
    <source>
        <strain evidence="2">sbr112.9</strain>
    </source>
</reference>
<dbReference type="PANTHER" id="PTHR13510:SF44">
    <property type="entry name" value="RABENOSYN-5"/>
    <property type="match status" value="1"/>
</dbReference>
<dbReference type="Pfam" id="PF02567">
    <property type="entry name" value="PhzC-PhzF"/>
    <property type="match status" value="1"/>
</dbReference>
<dbReference type="Gene3D" id="3.10.310.10">
    <property type="entry name" value="Diaminopimelate Epimerase, Chain A, domain 1"/>
    <property type="match status" value="2"/>
</dbReference>
<organism evidence="1 2">
    <name type="scientific">Phytophthora palmivora</name>
    <dbReference type="NCBI Taxonomy" id="4796"/>
    <lineage>
        <taxon>Eukaryota</taxon>
        <taxon>Sar</taxon>
        <taxon>Stramenopiles</taxon>
        <taxon>Oomycota</taxon>
        <taxon>Peronosporomycetes</taxon>
        <taxon>Peronosporales</taxon>
        <taxon>Peronosporaceae</taxon>
        <taxon>Phytophthora</taxon>
    </lineage>
</organism>
<evidence type="ECO:0000313" key="2">
    <source>
        <dbReference type="Proteomes" id="UP000237271"/>
    </source>
</evidence>
<dbReference type="GO" id="GO:0003824">
    <property type="term" value="F:catalytic activity"/>
    <property type="evidence" value="ECO:0007669"/>
    <property type="project" value="InterPro"/>
</dbReference>
<sequence length="538" mass="59384">MAGGSRFTVNPFPDLVLTAEDRSQLIEIAQELVMAKFTEYQEHINNQKYVDMARWKKYSKDGNTMMYLERKKSNPESKLPALLMVGPLPGSLDENMFGLVSPTLESMRIKSSYLKDFNAAAVLATIVEPTVEEPFRSVVVKWMEIDIPGASIGFVRNRDYIYLESTGILRLDNVVDTLLLTKFEEYEEYLNDEKRVDLTRWKKFLSAGAATTYIERKKSNPDSKLPQFLMVGPLPGTLDENMFGMVNPTLESMRIKSSYLDDFSAAAVLAMVVEPTVDDPFRAVVVKWMEIDIPGASIGVIKNRDYVYVESTGIMKLRNGAEVKLCGHATLSTAFALHDAGHVTSSQTLHFHTLSGVLVCRFEMDPETNKLLVLMDFPEQPTTPAGSIVVVDELASALGIQSSAIVDVKQATTDLLVRVSPEAFSALKPDFVQLGKTDVRGFAITAEMPQDNKSNVDIQSRFFGPRVGVNEDPVTGSAHCALGPYWAPLLKKTTIKAQQFTPLRGGYLTLDLVSAGPGRVLLKGEGVVVLRGHLSSSP</sequence>
<dbReference type="Proteomes" id="UP000237271">
    <property type="component" value="Unassembled WGS sequence"/>
</dbReference>
<dbReference type="AlphaFoldDB" id="A0A2P4YFC3"/>
<protein>
    <submittedName>
        <fullName evidence="1">Uncharacterized protein</fullName>
    </submittedName>
</protein>
<dbReference type="EMBL" id="NCKW01003427">
    <property type="protein sequence ID" value="POM76520.1"/>
    <property type="molecule type" value="Genomic_DNA"/>
</dbReference>
<gene>
    <name evidence="1" type="ORF">PHPALM_6233</name>
</gene>
<keyword evidence="2" id="KW-1185">Reference proteome</keyword>
<accession>A0A2P4YFC3</accession>
<name>A0A2P4YFC3_9STRA</name>
<dbReference type="OrthoDB" id="75169at2759"/>
<dbReference type="PANTHER" id="PTHR13510">
    <property type="entry name" value="FYVE-FINGER-CONTAINING RAB5 EFFECTOR PROTEIN RABENOSYN-5-RELATED"/>
    <property type="match status" value="1"/>
</dbReference>
<dbReference type="SUPFAM" id="SSF54506">
    <property type="entry name" value="Diaminopimelate epimerase-like"/>
    <property type="match status" value="1"/>
</dbReference>